<dbReference type="SMART" id="SM00388">
    <property type="entry name" value="HisKA"/>
    <property type="match status" value="1"/>
</dbReference>
<dbReference type="EC" id="2.7.13.3" evidence="2"/>
<feature type="domain" description="PAS" evidence="10">
    <location>
        <begin position="151"/>
        <end position="221"/>
    </location>
</feature>
<dbReference type="SMART" id="SM00091">
    <property type="entry name" value="PAS"/>
    <property type="match status" value="4"/>
</dbReference>
<dbReference type="SUPFAM" id="SSF55874">
    <property type="entry name" value="ATPase domain of HSP90 chaperone/DNA topoisomerase II/histidine kinase"/>
    <property type="match status" value="1"/>
</dbReference>
<dbReference type="EMBL" id="DF820463">
    <property type="protein sequence ID" value="GAK55345.1"/>
    <property type="molecule type" value="Genomic_DNA"/>
</dbReference>
<dbReference type="SUPFAM" id="SSF47384">
    <property type="entry name" value="Homodimeric domain of signal transducing histidine kinase"/>
    <property type="match status" value="1"/>
</dbReference>
<dbReference type="InterPro" id="IPR000014">
    <property type="entry name" value="PAS"/>
</dbReference>
<evidence type="ECO:0000313" key="12">
    <source>
        <dbReference type="EMBL" id="GAK55345.1"/>
    </source>
</evidence>
<dbReference type="Pfam" id="PF00512">
    <property type="entry name" value="HisKA"/>
    <property type="match status" value="1"/>
</dbReference>
<dbReference type="Proteomes" id="UP000030661">
    <property type="component" value="Unassembled WGS sequence"/>
</dbReference>
<dbReference type="STRING" id="1499967.U27_02177"/>
<dbReference type="InterPro" id="IPR005467">
    <property type="entry name" value="His_kinase_dom"/>
</dbReference>
<sequence length="900" mass="101657">MSAHEATPLAKQTTAQTILLVEDEALIALSEKVMLQKHGFTVLTAANGIEAVEIALHTPQIDLILMDINLGSGMDGTEAAQQILAQRDVPIVFLSSHTESDVVAKTEKITSYGYVVKNSGETVLVASIKMAFKLFDAYQRLKQQEAALRKTKQELQIIFDTVPALIWQKDCTGTYVQVNKAYCDTIGLSEEDILGKTDEELYPPEIADQYVSTDQKVLNSGVPAFGTEQRYQRLSGECGWNQTDKLPYYDSTGNIAGTIGFALDITERKRAEEALRESEARFRRLAENSQDMIYRMSLPDGRYEYINPACTELTGYTPEEWYASPKLVQKIIHPDWQGYFETQWAELLAGNMSPTYKFQLIHKSGKVKWLHQRNVLIRNEAGCPIAIEGIVIDITNRKLVEEELNITLKKYQALFDSFPMGISITDRHGKIIETNHEAERLLGISREKHTQRTYDDPRWRVIRPDGTPMPAEEYASVRAMHEQRLIENVEMGIVKEQNNIIWISVTAAPIPLENYGVAIAYGDITDRKRAEETLRESEERFNLFMQHLPGLAFIKDTNGRLLFVNAYHANLYPLDPKEMIGQNLKNFWSPEYIAQFTEQDRIILDSRQPLTSEESYPDHEGSKWWLTCKFPIFQRGKPTLIGGISLDITARKRAEEALQKSEQQFRELNAQKDKFFSILAHDLKNPIVGFISFANLLEDNFTSMDSEERQLLIQYFRMSAKTLFTLLENLLTWARLQQGEVECHFDQFPIDQLVARAVALLTPNAMYKHITLTNTTPLINVYASIEMVDAVVRNLLANAIKFTPSGGAVTITATETATDVCVTVADTGIGIPPDKLAQLFRIDGKTQRDGTSGEKGTGLGLILCKEFVEKQGGQIWAESEPGNGTRVMFTLPTQPSEREH</sequence>
<feature type="domain" description="PAS" evidence="10">
    <location>
        <begin position="278"/>
        <end position="351"/>
    </location>
</feature>
<dbReference type="InterPro" id="IPR001789">
    <property type="entry name" value="Sig_transdc_resp-reg_receiver"/>
</dbReference>
<dbReference type="SMART" id="SM00387">
    <property type="entry name" value="HATPase_c"/>
    <property type="match status" value="1"/>
</dbReference>
<dbReference type="InterPro" id="IPR036890">
    <property type="entry name" value="HATPase_C_sf"/>
</dbReference>
<feature type="domain" description="PAC" evidence="11">
    <location>
        <begin position="354"/>
        <end position="406"/>
    </location>
</feature>
<keyword evidence="5" id="KW-0418">Kinase</keyword>
<dbReference type="InterPro" id="IPR001610">
    <property type="entry name" value="PAC"/>
</dbReference>
<feature type="compositionally biased region" description="Polar residues" evidence="7">
    <location>
        <begin position="891"/>
        <end position="900"/>
    </location>
</feature>
<proteinExistence type="predicted"/>
<dbReference type="InterPro" id="IPR004358">
    <property type="entry name" value="Sig_transdc_His_kin-like_C"/>
</dbReference>
<dbReference type="PROSITE" id="PS50110">
    <property type="entry name" value="RESPONSE_REGULATORY"/>
    <property type="match status" value="1"/>
</dbReference>
<dbReference type="SUPFAM" id="SSF52172">
    <property type="entry name" value="CheY-like"/>
    <property type="match status" value="1"/>
</dbReference>
<feature type="modified residue" description="4-aspartylphosphate" evidence="6">
    <location>
        <position position="67"/>
    </location>
</feature>
<dbReference type="InterPro" id="IPR000700">
    <property type="entry name" value="PAS-assoc_C"/>
</dbReference>
<dbReference type="InterPro" id="IPR003661">
    <property type="entry name" value="HisK_dim/P_dom"/>
</dbReference>
<feature type="domain" description="PAS" evidence="10">
    <location>
        <begin position="537"/>
        <end position="607"/>
    </location>
</feature>
<dbReference type="NCBIfam" id="TIGR00229">
    <property type="entry name" value="sensory_box"/>
    <property type="match status" value="4"/>
</dbReference>
<feature type="domain" description="Histidine kinase" evidence="8">
    <location>
        <begin position="678"/>
        <end position="895"/>
    </location>
</feature>
<evidence type="ECO:0000259" key="9">
    <source>
        <dbReference type="PROSITE" id="PS50110"/>
    </source>
</evidence>
<dbReference type="PANTHER" id="PTHR43304">
    <property type="entry name" value="PHYTOCHROME-LIKE PROTEIN CPH1"/>
    <property type="match status" value="1"/>
</dbReference>
<evidence type="ECO:0000313" key="13">
    <source>
        <dbReference type="Proteomes" id="UP000030661"/>
    </source>
</evidence>
<gene>
    <name evidence="12" type="ORF">U27_02177</name>
</gene>
<dbReference type="InterPro" id="IPR013656">
    <property type="entry name" value="PAS_4"/>
</dbReference>
<dbReference type="CDD" id="cd00082">
    <property type="entry name" value="HisKA"/>
    <property type="match status" value="1"/>
</dbReference>
<keyword evidence="13" id="KW-1185">Reference proteome</keyword>
<dbReference type="Pfam" id="PF00989">
    <property type="entry name" value="PAS"/>
    <property type="match status" value="1"/>
</dbReference>
<dbReference type="eggNOG" id="COG2202">
    <property type="taxonomic scope" value="Bacteria"/>
</dbReference>
<dbReference type="GO" id="GO:0000155">
    <property type="term" value="F:phosphorelay sensor kinase activity"/>
    <property type="evidence" value="ECO:0007669"/>
    <property type="project" value="InterPro"/>
</dbReference>
<reference evidence="12" key="1">
    <citation type="journal article" date="2015" name="PeerJ">
        <title>First genomic representation of candidate bacterial phylum KSB3 points to enhanced environmental sensing as a trigger of wastewater bulking.</title>
        <authorList>
            <person name="Sekiguchi Y."/>
            <person name="Ohashi A."/>
            <person name="Parks D.H."/>
            <person name="Yamauchi T."/>
            <person name="Tyson G.W."/>
            <person name="Hugenholtz P."/>
        </authorList>
    </citation>
    <scope>NUCLEOTIDE SEQUENCE [LARGE SCALE GENOMIC DNA]</scope>
</reference>
<dbReference type="Pfam" id="PF02518">
    <property type="entry name" value="HATPase_c"/>
    <property type="match status" value="1"/>
</dbReference>
<feature type="domain" description="PAS" evidence="10">
    <location>
        <begin position="407"/>
        <end position="465"/>
    </location>
</feature>
<dbReference type="Gene3D" id="3.40.50.2300">
    <property type="match status" value="1"/>
</dbReference>
<evidence type="ECO:0000256" key="3">
    <source>
        <dbReference type="ARBA" id="ARBA00022553"/>
    </source>
</evidence>
<evidence type="ECO:0000256" key="2">
    <source>
        <dbReference type="ARBA" id="ARBA00012438"/>
    </source>
</evidence>
<dbReference type="InterPro" id="IPR052162">
    <property type="entry name" value="Sensor_kinase/Photoreceptor"/>
</dbReference>
<keyword evidence="4" id="KW-0808">Transferase</keyword>
<dbReference type="eggNOG" id="COG0745">
    <property type="taxonomic scope" value="Bacteria"/>
</dbReference>
<evidence type="ECO:0000256" key="1">
    <source>
        <dbReference type="ARBA" id="ARBA00000085"/>
    </source>
</evidence>
<feature type="domain" description="PAC" evidence="11">
    <location>
        <begin position="610"/>
        <end position="660"/>
    </location>
</feature>
<evidence type="ECO:0000259" key="11">
    <source>
        <dbReference type="PROSITE" id="PS50113"/>
    </source>
</evidence>
<comment type="catalytic activity">
    <reaction evidence="1">
        <text>ATP + protein L-histidine = ADP + protein N-phospho-L-histidine.</text>
        <dbReference type="EC" id="2.7.13.3"/>
    </reaction>
</comment>
<evidence type="ECO:0000256" key="7">
    <source>
        <dbReference type="SAM" id="MobiDB-lite"/>
    </source>
</evidence>
<dbReference type="eggNOG" id="COG5002">
    <property type="taxonomic scope" value="Bacteria"/>
</dbReference>
<protein>
    <recommendedName>
        <fullName evidence="2">histidine kinase</fullName>
        <ecNumber evidence="2">2.7.13.3</ecNumber>
    </recommendedName>
</protein>
<dbReference type="PANTHER" id="PTHR43304:SF1">
    <property type="entry name" value="PAC DOMAIN-CONTAINING PROTEIN"/>
    <property type="match status" value="1"/>
</dbReference>
<evidence type="ECO:0000256" key="6">
    <source>
        <dbReference type="PROSITE-ProRule" id="PRU00169"/>
    </source>
</evidence>
<feature type="domain" description="PAC" evidence="11">
    <location>
        <begin position="225"/>
        <end position="277"/>
    </location>
</feature>
<dbReference type="FunFam" id="3.30.565.10:FF:000006">
    <property type="entry name" value="Sensor histidine kinase WalK"/>
    <property type="match status" value="1"/>
</dbReference>
<keyword evidence="3 6" id="KW-0597">Phosphoprotein</keyword>
<dbReference type="Gene3D" id="1.10.287.130">
    <property type="match status" value="1"/>
</dbReference>
<dbReference type="Pfam" id="PF08448">
    <property type="entry name" value="PAS_4"/>
    <property type="match status" value="2"/>
</dbReference>
<organism evidence="12">
    <name type="scientific">Vecturithrix granuli</name>
    <dbReference type="NCBI Taxonomy" id="1499967"/>
    <lineage>
        <taxon>Bacteria</taxon>
        <taxon>Candidatus Moduliflexota</taxon>
        <taxon>Candidatus Vecturitrichia</taxon>
        <taxon>Candidatus Vecturitrichales</taxon>
        <taxon>Candidatus Vecturitrichaceae</taxon>
        <taxon>Candidatus Vecturithrix</taxon>
    </lineage>
</organism>
<dbReference type="InterPro" id="IPR035965">
    <property type="entry name" value="PAS-like_dom_sf"/>
</dbReference>
<dbReference type="PROSITE" id="PS50109">
    <property type="entry name" value="HIS_KIN"/>
    <property type="match status" value="1"/>
</dbReference>
<dbReference type="SMART" id="SM00448">
    <property type="entry name" value="REC"/>
    <property type="match status" value="1"/>
</dbReference>
<evidence type="ECO:0000256" key="4">
    <source>
        <dbReference type="ARBA" id="ARBA00022679"/>
    </source>
</evidence>
<dbReference type="PROSITE" id="PS50113">
    <property type="entry name" value="PAC"/>
    <property type="match status" value="4"/>
</dbReference>
<dbReference type="InterPro" id="IPR036097">
    <property type="entry name" value="HisK_dim/P_sf"/>
</dbReference>
<dbReference type="InterPro" id="IPR013767">
    <property type="entry name" value="PAS_fold"/>
</dbReference>
<dbReference type="GO" id="GO:0006355">
    <property type="term" value="P:regulation of DNA-templated transcription"/>
    <property type="evidence" value="ECO:0007669"/>
    <property type="project" value="InterPro"/>
</dbReference>
<dbReference type="Gene3D" id="3.30.565.10">
    <property type="entry name" value="Histidine kinase-like ATPase, C-terminal domain"/>
    <property type="match status" value="1"/>
</dbReference>
<dbReference type="SMART" id="SM00086">
    <property type="entry name" value="PAC"/>
    <property type="match status" value="3"/>
</dbReference>
<dbReference type="AlphaFoldDB" id="A0A0S6WAK6"/>
<evidence type="ECO:0000259" key="8">
    <source>
        <dbReference type="PROSITE" id="PS50109"/>
    </source>
</evidence>
<dbReference type="PROSITE" id="PS50112">
    <property type="entry name" value="PAS"/>
    <property type="match status" value="4"/>
</dbReference>
<dbReference type="Pfam" id="PF00072">
    <property type="entry name" value="Response_reg"/>
    <property type="match status" value="1"/>
</dbReference>
<evidence type="ECO:0000259" key="10">
    <source>
        <dbReference type="PROSITE" id="PS50112"/>
    </source>
</evidence>
<feature type="domain" description="Response regulatory" evidence="9">
    <location>
        <begin position="17"/>
        <end position="132"/>
    </location>
</feature>
<evidence type="ECO:0000256" key="5">
    <source>
        <dbReference type="ARBA" id="ARBA00022777"/>
    </source>
</evidence>
<dbReference type="HOGENOM" id="CLU_000445_114_71_0"/>
<accession>A0A0S6WAK6</accession>
<feature type="region of interest" description="Disordered" evidence="7">
    <location>
        <begin position="881"/>
        <end position="900"/>
    </location>
</feature>
<dbReference type="Gene3D" id="3.30.450.20">
    <property type="entry name" value="PAS domain"/>
    <property type="match status" value="4"/>
</dbReference>
<dbReference type="SUPFAM" id="SSF55785">
    <property type="entry name" value="PYP-like sensor domain (PAS domain)"/>
    <property type="match status" value="4"/>
</dbReference>
<dbReference type="PRINTS" id="PR00344">
    <property type="entry name" value="BCTRLSENSOR"/>
</dbReference>
<name>A0A0S6WAK6_VECG1</name>
<dbReference type="InterPro" id="IPR011006">
    <property type="entry name" value="CheY-like_superfamily"/>
</dbReference>
<dbReference type="CDD" id="cd00130">
    <property type="entry name" value="PAS"/>
    <property type="match status" value="4"/>
</dbReference>
<dbReference type="Pfam" id="PF08447">
    <property type="entry name" value="PAS_3"/>
    <property type="match status" value="1"/>
</dbReference>
<feature type="domain" description="PAC" evidence="11">
    <location>
        <begin position="487"/>
        <end position="536"/>
    </location>
</feature>
<dbReference type="InterPro" id="IPR003594">
    <property type="entry name" value="HATPase_dom"/>
</dbReference>
<dbReference type="InterPro" id="IPR013655">
    <property type="entry name" value="PAS_fold_3"/>
</dbReference>